<dbReference type="WBParaSite" id="HPBE_0001170301-mRNA-1">
    <property type="protein sequence ID" value="HPBE_0001170301-mRNA-1"/>
    <property type="gene ID" value="HPBE_0001170301"/>
</dbReference>
<reference evidence="4" key="2">
    <citation type="submission" date="2019-09" db="UniProtKB">
        <authorList>
            <consortium name="WormBaseParasite"/>
        </authorList>
    </citation>
    <scope>IDENTIFICATION</scope>
</reference>
<proteinExistence type="predicted"/>
<protein>
    <submittedName>
        <fullName evidence="2 4">Uncharacterized protein</fullName>
    </submittedName>
</protein>
<evidence type="ECO:0000313" key="4">
    <source>
        <dbReference type="WBParaSite" id="HPBE_0001170301-mRNA-1"/>
    </source>
</evidence>
<sequence length="222" mass="27091">MALRILLVASVLCLGVASLRVKRHFPSQSLQHYFRDKALRQQRQAVPYYSYPQQYYNYSPYNGNSNDYYYRRPTYYYRQPSYYNVPQYNPPAAPQPYNAYQYNRQYPQYPYYRYQQPYQQQQYYQQQYYQQQRSYNSYYSQQRTPYNYYQNYAPQQSGWVQPNYNRYSLESQSNDPFLAKYSAKRSTKSGGLQMDNWGNRYMMLGNFRLNVTCRSRGCPGKK</sequence>
<gene>
    <name evidence="2" type="ORF">HPBE_LOCUS11704</name>
</gene>
<dbReference type="Proteomes" id="UP000050761">
    <property type="component" value="Unassembled WGS sequence"/>
</dbReference>
<name>A0A183FU68_HELPZ</name>
<dbReference type="EMBL" id="UZAH01027201">
    <property type="protein sequence ID" value="VDO89542.1"/>
    <property type="molecule type" value="Genomic_DNA"/>
</dbReference>
<feature type="signal peptide" evidence="1">
    <location>
        <begin position="1"/>
        <end position="18"/>
    </location>
</feature>
<keyword evidence="3" id="KW-1185">Reference proteome</keyword>
<dbReference type="AlphaFoldDB" id="A0A183FU68"/>
<evidence type="ECO:0000313" key="2">
    <source>
        <dbReference type="EMBL" id="VDO89542.1"/>
    </source>
</evidence>
<evidence type="ECO:0000313" key="3">
    <source>
        <dbReference type="Proteomes" id="UP000050761"/>
    </source>
</evidence>
<reference evidence="2 3" key="1">
    <citation type="submission" date="2018-11" db="EMBL/GenBank/DDBJ databases">
        <authorList>
            <consortium name="Pathogen Informatics"/>
        </authorList>
    </citation>
    <scope>NUCLEOTIDE SEQUENCE [LARGE SCALE GENOMIC DNA]</scope>
</reference>
<accession>A0A183FU68</accession>
<dbReference type="OrthoDB" id="5875494at2759"/>
<accession>A0A3P8CZR9</accession>
<evidence type="ECO:0000256" key="1">
    <source>
        <dbReference type="SAM" id="SignalP"/>
    </source>
</evidence>
<keyword evidence="1" id="KW-0732">Signal</keyword>
<organism evidence="3 4">
    <name type="scientific">Heligmosomoides polygyrus</name>
    <name type="common">Parasitic roundworm</name>
    <dbReference type="NCBI Taxonomy" id="6339"/>
    <lineage>
        <taxon>Eukaryota</taxon>
        <taxon>Metazoa</taxon>
        <taxon>Ecdysozoa</taxon>
        <taxon>Nematoda</taxon>
        <taxon>Chromadorea</taxon>
        <taxon>Rhabditida</taxon>
        <taxon>Rhabditina</taxon>
        <taxon>Rhabditomorpha</taxon>
        <taxon>Strongyloidea</taxon>
        <taxon>Heligmosomidae</taxon>
        <taxon>Heligmosomoides</taxon>
    </lineage>
</organism>
<feature type="chain" id="PRO_5044551659" evidence="1">
    <location>
        <begin position="19"/>
        <end position="222"/>
    </location>
</feature>